<feature type="region of interest" description="Disordered" evidence="1">
    <location>
        <begin position="194"/>
        <end position="235"/>
    </location>
</feature>
<gene>
    <name evidence="3" type="ORF">SAMN02745149_00521</name>
</gene>
<dbReference type="STRING" id="261392.SAMN02745149_00521"/>
<dbReference type="SMART" id="SM00470">
    <property type="entry name" value="ParB"/>
    <property type="match status" value="1"/>
</dbReference>
<feature type="compositionally biased region" description="Acidic residues" evidence="1">
    <location>
        <begin position="212"/>
        <end position="227"/>
    </location>
</feature>
<dbReference type="OrthoDB" id="9771505at2"/>
<dbReference type="Gene3D" id="3.90.1530.10">
    <property type="entry name" value="Conserved hypothetical protein from pyrococcus furiosus pfu- 392566-001, ParB domain"/>
    <property type="match status" value="1"/>
</dbReference>
<name>A0A1T4JKH9_TREPO</name>
<dbReference type="Proteomes" id="UP000190423">
    <property type="component" value="Unassembled WGS sequence"/>
</dbReference>
<dbReference type="RefSeq" id="WP_078932444.1">
    <property type="nucleotide sequence ID" value="NZ_FUWG01000003.1"/>
</dbReference>
<dbReference type="AlphaFoldDB" id="A0A1T4JKH9"/>
<keyword evidence="4" id="KW-1185">Reference proteome</keyword>
<evidence type="ECO:0000259" key="2">
    <source>
        <dbReference type="SMART" id="SM00470"/>
    </source>
</evidence>
<evidence type="ECO:0000313" key="3">
    <source>
        <dbReference type="EMBL" id="SJZ30695.1"/>
    </source>
</evidence>
<evidence type="ECO:0000313" key="4">
    <source>
        <dbReference type="Proteomes" id="UP000190423"/>
    </source>
</evidence>
<evidence type="ECO:0000256" key="1">
    <source>
        <dbReference type="SAM" id="MobiDB-lite"/>
    </source>
</evidence>
<dbReference type="InterPro" id="IPR036086">
    <property type="entry name" value="ParB/Sulfiredoxin_sf"/>
</dbReference>
<dbReference type="InterPro" id="IPR003115">
    <property type="entry name" value="ParB_N"/>
</dbReference>
<proteinExistence type="predicted"/>
<dbReference type="EMBL" id="FUWG01000003">
    <property type="protein sequence ID" value="SJZ30695.1"/>
    <property type="molecule type" value="Genomic_DNA"/>
</dbReference>
<reference evidence="3 4" key="1">
    <citation type="submission" date="2017-02" db="EMBL/GenBank/DDBJ databases">
        <authorList>
            <person name="Peterson S.W."/>
        </authorList>
    </citation>
    <scope>NUCLEOTIDE SEQUENCE [LARGE SCALE GENOMIC DNA]</scope>
    <source>
        <strain evidence="3 4">ATCC BAA-908</strain>
    </source>
</reference>
<dbReference type="GeneID" id="78315839"/>
<accession>A0A1T4JKH9</accession>
<dbReference type="SUPFAM" id="SSF110849">
    <property type="entry name" value="ParB/Sulfiredoxin"/>
    <property type="match status" value="1"/>
</dbReference>
<feature type="domain" description="ParB-like N-terminal" evidence="2">
    <location>
        <begin position="22"/>
        <end position="115"/>
    </location>
</feature>
<protein>
    <submittedName>
        <fullName evidence="3">ParB-like nuclease domain-containing protein</fullName>
    </submittedName>
</protein>
<sequence length="316" mass="35623">MAKLVTNTNTALMGTGMNVLAKLVPVSEIKTIPELSEIFTKQDKVVEDIEKSMNKNGFQNEEPIVIAKLPNGTILGVADGNTRLMVAKKIGLDEVPVVYKTFGSLEDAIQYAKDRQFHRRNLSQAEIYNYANNLDSINMEDRNGEGRATERLAEELGISASTIEHARTVENRADEETKEKIKNNELSINQAYQKVRKSKKKSDENLDSDNSASDDFDDISDALEDNEGNPGALSFITEHPREDVHKLTPEEDVARTNERKNAYEIGLKKGSDLAYEIYVYILSLIDEGKSADEIRDDEKLSDFSKEIIYEKFEIDY</sequence>
<organism evidence="3 4">
    <name type="scientific">Treponema porcinum</name>
    <dbReference type="NCBI Taxonomy" id="261392"/>
    <lineage>
        <taxon>Bacteria</taxon>
        <taxon>Pseudomonadati</taxon>
        <taxon>Spirochaetota</taxon>
        <taxon>Spirochaetia</taxon>
        <taxon>Spirochaetales</taxon>
        <taxon>Treponemataceae</taxon>
        <taxon>Treponema</taxon>
    </lineage>
</organism>